<dbReference type="InterPro" id="IPR022801">
    <property type="entry name" value="Ribosomal_uS4"/>
</dbReference>
<protein>
    <recommendedName>
        <fullName evidence="6">Small ribosomal subunit protein uS4c</fullName>
    </recommendedName>
</protein>
<dbReference type="PROSITE" id="PS50889">
    <property type="entry name" value="S4"/>
    <property type="match status" value="1"/>
</dbReference>
<dbReference type="GeneID" id="68216508"/>
<dbReference type="GO" id="GO:0042274">
    <property type="term" value="P:ribosomal small subunit biogenesis"/>
    <property type="evidence" value="ECO:0007669"/>
    <property type="project" value="TreeGrafter"/>
</dbReference>
<evidence type="ECO:0000256" key="3">
    <source>
        <dbReference type="ARBA" id="ARBA00022884"/>
    </source>
</evidence>
<reference evidence="9" key="1">
    <citation type="submission" date="2021-03" db="EMBL/GenBank/DDBJ databases">
        <title>The complete chloroplast genome of Ishige okamurae.</title>
        <authorList>
            <person name="Wang X."/>
        </authorList>
    </citation>
    <scope>NUCLEOTIDE SEQUENCE</scope>
</reference>
<dbReference type="FunFam" id="1.10.1050.10:FF:000002">
    <property type="entry name" value="30S ribosomal protein S4, chloroplastic"/>
    <property type="match status" value="1"/>
</dbReference>
<comment type="function">
    <text evidence="6">One of the primary rRNA binding proteins, it binds directly to 16S rRNA where it nucleates assembly of the body of the 30S subunit.</text>
</comment>
<dbReference type="GO" id="GO:0015935">
    <property type="term" value="C:small ribosomal subunit"/>
    <property type="evidence" value="ECO:0007669"/>
    <property type="project" value="InterPro"/>
</dbReference>
<dbReference type="InterPro" id="IPR002942">
    <property type="entry name" value="S4_RNA-bd"/>
</dbReference>
<dbReference type="SMART" id="SM01390">
    <property type="entry name" value="Ribosomal_S4"/>
    <property type="match status" value="1"/>
</dbReference>
<evidence type="ECO:0000256" key="2">
    <source>
        <dbReference type="ARBA" id="ARBA00022730"/>
    </source>
</evidence>
<comment type="function">
    <text evidence="6">With S5 and S12 plays an important role in translational accuracy.</text>
</comment>
<dbReference type="NCBIfam" id="TIGR01017">
    <property type="entry name" value="rpsD_bact"/>
    <property type="match status" value="1"/>
</dbReference>
<evidence type="ECO:0000256" key="6">
    <source>
        <dbReference type="HAMAP-Rule" id="MF_01306"/>
    </source>
</evidence>
<dbReference type="EMBL" id="MW762687">
    <property type="protein sequence ID" value="QVJ99652.1"/>
    <property type="molecule type" value="Genomic_DNA"/>
</dbReference>
<dbReference type="CDD" id="cd00165">
    <property type="entry name" value="S4"/>
    <property type="match status" value="1"/>
</dbReference>
<dbReference type="InterPro" id="IPR005709">
    <property type="entry name" value="Ribosomal_uS4_bac-type"/>
</dbReference>
<dbReference type="GO" id="GO:0009507">
    <property type="term" value="C:chloroplast"/>
    <property type="evidence" value="ECO:0007669"/>
    <property type="project" value="UniProtKB-SubCell"/>
</dbReference>
<dbReference type="PANTHER" id="PTHR11831">
    <property type="entry name" value="30S 40S RIBOSOMAL PROTEIN"/>
    <property type="match status" value="1"/>
</dbReference>
<sequence>MARYRGPRLKIVRRLGELPGLTRKVISTKTERQSQDKNTGLQKKNQKGSTFKIRLCEKQKLRYNYGIAESQLRKYVIEARRRKGLTGFLLLQLLEMRVDNIIYRLGLVPTIPAARQFITHGHVLINKRRVNIPSFQCQPNDFITFSTRPEIIQLLKSNLDQSNSTAETFENKEISNQHLEFDPKSLTVKIKDLVNRNDVSLQINDMLVIEYYSRLA</sequence>
<dbReference type="InterPro" id="IPR001912">
    <property type="entry name" value="Ribosomal_uS4_N"/>
</dbReference>
<evidence type="ECO:0000259" key="7">
    <source>
        <dbReference type="SMART" id="SM00363"/>
    </source>
</evidence>
<geneLocation type="chloroplast" evidence="9"/>
<keyword evidence="5 6" id="KW-0687">Ribonucleoprotein</keyword>
<dbReference type="AlphaFoldDB" id="A0A8E5XRG0"/>
<dbReference type="HAMAP" id="MF_01306_B">
    <property type="entry name" value="Ribosomal_uS4_B"/>
    <property type="match status" value="1"/>
</dbReference>
<dbReference type="PANTHER" id="PTHR11831:SF4">
    <property type="entry name" value="SMALL RIBOSOMAL SUBUNIT PROTEIN US4M"/>
    <property type="match status" value="1"/>
</dbReference>
<organism evidence="9">
    <name type="scientific">Ishige okamurae</name>
    <dbReference type="NCBI Taxonomy" id="233772"/>
    <lineage>
        <taxon>Eukaryota</taxon>
        <taxon>Sar</taxon>
        <taxon>Stramenopiles</taxon>
        <taxon>Ochrophyta</taxon>
        <taxon>PX clade</taxon>
        <taxon>Phaeophyceae</taxon>
        <taxon>Ectocarpales</taxon>
        <taxon>Ishigeaceae</taxon>
        <taxon>Ishige</taxon>
    </lineage>
</organism>
<gene>
    <name evidence="6 9" type="primary">rps4</name>
</gene>
<accession>A0A8E5XRG0</accession>
<keyword evidence="3 6" id="KW-0694">RNA-binding</keyword>
<feature type="domain" description="Small ribosomal subunit protein uS4 N-terminal" evidence="8">
    <location>
        <begin position="3"/>
        <end position="95"/>
    </location>
</feature>
<keyword evidence="4 6" id="KW-0689">Ribosomal protein</keyword>
<proteinExistence type="inferred from homology"/>
<evidence type="ECO:0000313" key="9">
    <source>
        <dbReference type="EMBL" id="QVJ99652.1"/>
    </source>
</evidence>
<keyword evidence="9" id="KW-0150">Chloroplast</keyword>
<evidence type="ECO:0000256" key="5">
    <source>
        <dbReference type="ARBA" id="ARBA00023274"/>
    </source>
</evidence>
<dbReference type="GO" id="GO:0019843">
    <property type="term" value="F:rRNA binding"/>
    <property type="evidence" value="ECO:0007669"/>
    <property type="project" value="UniProtKB-UniRule"/>
</dbReference>
<feature type="domain" description="RNA-binding S4" evidence="7">
    <location>
        <begin position="96"/>
        <end position="156"/>
    </location>
</feature>
<dbReference type="FunFam" id="3.10.290.10:FF:000001">
    <property type="entry name" value="30S ribosomal protein S4"/>
    <property type="match status" value="1"/>
</dbReference>
<evidence type="ECO:0000256" key="4">
    <source>
        <dbReference type="ARBA" id="ARBA00022980"/>
    </source>
</evidence>
<dbReference type="SMART" id="SM00363">
    <property type="entry name" value="S4"/>
    <property type="match status" value="1"/>
</dbReference>
<keyword evidence="2 6" id="KW-0699">rRNA-binding</keyword>
<evidence type="ECO:0000259" key="8">
    <source>
        <dbReference type="SMART" id="SM01390"/>
    </source>
</evidence>
<comment type="subunit">
    <text evidence="6">Part of the 30S ribosomal subunit. Contacts protein S5. The interaction surface between S4 and S5 is involved in control of translational fidelity.</text>
</comment>
<evidence type="ECO:0000256" key="1">
    <source>
        <dbReference type="ARBA" id="ARBA00007465"/>
    </source>
</evidence>
<dbReference type="GO" id="GO:0003735">
    <property type="term" value="F:structural constituent of ribosome"/>
    <property type="evidence" value="ECO:0007669"/>
    <property type="project" value="InterPro"/>
</dbReference>
<name>A0A8E5XRG0_9PHAE</name>
<dbReference type="RefSeq" id="YP_010185308.1">
    <property type="nucleotide sequence ID" value="NC_058314.1"/>
</dbReference>
<dbReference type="Pfam" id="PF01479">
    <property type="entry name" value="S4"/>
    <property type="match status" value="1"/>
</dbReference>
<dbReference type="Pfam" id="PF00163">
    <property type="entry name" value="Ribosomal_S4"/>
    <property type="match status" value="1"/>
</dbReference>
<dbReference type="NCBIfam" id="NF003717">
    <property type="entry name" value="PRK05327.1"/>
    <property type="match status" value="1"/>
</dbReference>
<comment type="subcellular location">
    <subcellularLocation>
        <location evidence="6">Plastid</location>
        <location evidence="6">Chloroplast</location>
    </subcellularLocation>
</comment>
<keyword evidence="9" id="KW-0934">Plastid</keyword>
<dbReference type="GO" id="GO:0006412">
    <property type="term" value="P:translation"/>
    <property type="evidence" value="ECO:0007669"/>
    <property type="project" value="UniProtKB-UniRule"/>
</dbReference>
<comment type="similarity">
    <text evidence="1 6">Belongs to the universal ribosomal protein uS4 family.</text>
</comment>